<evidence type="ECO:0000313" key="4">
    <source>
        <dbReference type="Proteomes" id="UP000250174"/>
    </source>
</evidence>
<proteinExistence type="predicted"/>
<name>A0AAX1Q6H3_9BACI</name>
<gene>
    <name evidence="3" type="ORF">A3864_17425</name>
</gene>
<feature type="domain" description="SCP2" evidence="2">
    <location>
        <begin position="60"/>
        <end position="138"/>
    </location>
</feature>
<feature type="region of interest" description="Disordered" evidence="1">
    <location>
        <begin position="1"/>
        <end position="20"/>
    </location>
</feature>
<evidence type="ECO:0000259" key="2">
    <source>
        <dbReference type="Pfam" id="PF02036"/>
    </source>
</evidence>
<sequence length="153" mass="17584">MKFKKRDCREKEQGTGKKRENFNNTRKKECKRMKLKTLVHSFMKRLTKSAHLLPLMGDEYFVISLQDETDSYSLLISKDEQIVVSGLVQQANVRIQGDNKSYYDLLLSLEALQKLSKQQQVVIEGSFADVLKAEMLIKLATKEQKGKVVQLAS</sequence>
<reference evidence="3 4" key="1">
    <citation type="submission" date="2016-03" db="EMBL/GenBank/DDBJ databases">
        <title>Comparison of Bacillus endophyticus and B. anthracis characteristics using whole genome sequence analysis and microbiological techniques.</title>
        <authorList>
            <person name="Lekota K.E."/>
            <person name="Mafofo J."/>
            <person name="Rees J."/>
            <person name="Muchadeyi F.C."/>
            <person name="Madoroba E."/>
            <person name="Van Heerden H."/>
        </authorList>
    </citation>
    <scope>NUCLEOTIDE SEQUENCE [LARGE SCALE GENOMIC DNA]</scope>
    <source>
        <strain evidence="3 4">3631_10C</strain>
    </source>
</reference>
<organism evidence="3 4">
    <name type="scientific">Priestia endophytica</name>
    <dbReference type="NCBI Taxonomy" id="135735"/>
    <lineage>
        <taxon>Bacteria</taxon>
        <taxon>Bacillati</taxon>
        <taxon>Bacillota</taxon>
        <taxon>Bacilli</taxon>
        <taxon>Bacillales</taxon>
        <taxon>Bacillaceae</taxon>
        <taxon>Priestia</taxon>
    </lineage>
</organism>
<dbReference type="Pfam" id="PF02036">
    <property type="entry name" value="SCP2"/>
    <property type="match status" value="1"/>
</dbReference>
<dbReference type="InterPro" id="IPR003033">
    <property type="entry name" value="SCP2_sterol-bd_dom"/>
</dbReference>
<dbReference type="AlphaFoldDB" id="A0AAX1Q6H3"/>
<dbReference type="EMBL" id="LVYK01000044">
    <property type="protein sequence ID" value="RAS74723.1"/>
    <property type="molecule type" value="Genomic_DNA"/>
</dbReference>
<feature type="compositionally biased region" description="Basic and acidic residues" evidence="1">
    <location>
        <begin position="7"/>
        <end position="20"/>
    </location>
</feature>
<dbReference type="Proteomes" id="UP000250174">
    <property type="component" value="Unassembled WGS sequence"/>
</dbReference>
<accession>A0AAX1Q6H3</accession>
<protein>
    <recommendedName>
        <fullName evidence="2">SCP2 domain-containing protein</fullName>
    </recommendedName>
</protein>
<evidence type="ECO:0000256" key="1">
    <source>
        <dbReference type="SAM" id="MobiDB-lite"/>
    </source>
</evidence>
<evidence type="ECO:0000313" key="3">
    <source>
        <dbReference type="EMBL" id="RAS74723.1"/>
    </source>
</evidence>
<comment type="caution">
    <text evidence="3">The sequence shown here is derived from an EMBL/GenBank/DDBJ whole genome shotgun (WGS) entry which is preliminary data.</text>
</comment>